<evidence type="ECO:0000256" key="6">
    <source>
        <dbReference type="ARBA" id="ARBA00022527"/>
    </source>
</evidence>
<evidence type="ECO:0000259" key="25">
    <source>
        <dbReference type="PROSITE" id="PS50011"/>
    </source>
</evidence>
<evidence type="ECO:0000256" key="13">
    <source>
        <dbReference type="ARBA" id="ARBA00022741"/>
    </source>
</evidence>
<dbReference type="PROSITE" id="PS00108">
    <property type="entry name" value="PROTEIN_KINASE_ST"/>
    <property type="match status" value="1"/>
</dbReference>
<evidence type="ECO:0000256" key="8">
    <source>
        <dbReference type="ARBA" id="ARBA00022614"/>
    </source>
</evidence>
<dbReference type="PROSITE" id="PS00107">
    <property type="entry name" value="PROTEIN_KINASE_ATP"/>
    <property type="match status" value="1"/>
</dbReference>
<dbReference type="SMART" id="SM00369">
    <property type="entry name" value="LRR_TYP"/>
    <property type="match status" value="6"/>
</dbReference>
<protein>
    <recommendedName>
        <fullName evidence="3">non-specific serine/threonine protein kinase</fullName>
        <ecNumber evidence="3">2.7.11.1</ecNumber>
    </recommendedName>
</protein>
<dbReference type="OMA" id="LRIGCMQ"/>
<dbReference type="GO" id="GO:0005886">
    <property type="term" value="C:plasma membrane"/>
    <property type="evidence" value="ECO:0007669"/>
    <property type="project" value="UniProtKB-SubCell"/>
</dbReference>
<dbReference type="InterPro" id="IPR050647">
    <property type="entry name" value="Plant_LRR-RLKs"/>
</dbReference>
<evidence type="ECO:0000256" key="1">
    <source>
        <dbReference type="ARBA" id="ARBA00004251"/>
    </source>
</evidence>
<feature type="chain" id="PRO_5021357876" description="non-specific serine/threonine protein kinase" evidence="24">
    <location>
        <begin position="23"/>
        <end position="1052"/>
    </location>
</feature>
<keyword evidence="12" id="KW-0677">Repeat</keyword>
<dbReference type="Pfam" id="PF00560">
    <property type="entry name" value="LRR_1"/>
    <property type="match status" value="7"/>
</dbReference>
<evidence type="ECO:0000256" key="19">
    <source>
        <dbReference type="ARBA" id="ARBA00023180"/>
    </source>
</evidence>
<dbReference type="EMBL" id="CM010719">
    <property type="protein sequence ID" value="RZC60374.1"/>
    <property type="molecule type" value="Genomic_DNA"/>
</dbReference>
<dbReference type="GO" id="GO:0009942">
    <property type="term" value="P:longitudinal axis specification"/>
    <property type="evidence" value="ECO:0007669"/>
    <property type="project" value="UniProtKB-ARBA"/>
</dbReference>
<evidence type="ECO:0000256" key="7">
    <source>
        <dbReference type="ARBA" id="ARBA00022553"/>
    </source>
</evidence>
<dbReference type="FunFam" id="3.80.10.10:FF:000095">
    <property type="entry name" value="LRR receptor-like serine/threonine-protein kinase GSO1"/>
    <property type="match status" value="1"/>
</dbReference>
<keyword evidence="13 22" id="KW-0547">Nucleotide-binding</keyword>
<evidence type="ECO:0000256" key="23">
    <source>
        <dbReference type="SAM" id="Phobius"/>
    </source>
</evidence>
<feature type="signal peptide" evidence="24">
    <location>
        <begin position="1"/>
        <end position="22"/>
    </location>
</feature>
<dbReference type="FunFam" id="3.30.200.20:FF:000260">
    <property type="entry name" value="LRR receptor-like serine/threonine-protein kinase RPK2"/>
    <property type="match status" value="1"/>
</dbReference>
<reference evidence="26 27" key="1">
    <citation type="journal article" date="2018" name="Science">
        <title>The opium poppy genome and morphinan production.</title>
        <authorList>
            <person name="Guo L."/>
            <person name="Winzer T."/>
            <person name="Yang X."/>
            <person name="Li Y."/>
            <person name="Ning Z."/>
            <person name="He Z."/>
            <person name="Teodor R."/>
            <person name="Lu Y."/>
            <person name="Bowser T.A."/>
            <person name="Graham I.A."/>
            <person name="Ye K."/>
        </authorList>
    </citation>
    <scope>NUCLEOTIDE SEQUENCE [LARGE SCALE GENOMIC DNA]</scope>
    <source>
        <strain evidence="27">cv. HN1</strain>
        <tissue evidence="26">Leaves</tissue>
    </source>
</reference>
<comment type="catalytic activity">
    <reaction evidence="20">
        <text>L-threonyl-[protein] + ATP = O-phospho-L-threonyl-[protein] + ADP + H(+)</text>
        <dbReference type="Rhea" id="RHEA:46608"/>
        <dbReference type="Rhea" id="RHEA-COMP:11060"/>
        <dbReference type="Rhea" id="RHEA-COMP:11605"/>
        <dbReference type="ChEBI" id="CHEBI:15378"/>
        <dbReference type="ChEBI" id="CHEBI:30013"/>
        <dbReference type="ChEBI" id="CHEBI:30616"/>
        <dbReference type="ChEBI" id="CHEBI:61977"/>
        <dbReference type="ChEBI" id="CHEBI:456216"/>
        <dbReference type="EC" id="2.7.11.1"/>
    </reaction>
</comment>
<dbReference type="PANTHER" id="PTHR48056">
    <property type="entry name" value="LRR RECEPTOR-LIKE SERINE/THREONINE-PROTEIN KINASE-RELATED"/>
    <property type="match status" value="1"/>
</dbReference>
<comment type="similarity">
    <text evidence="2">Belongs to the protein kinase superfamily. Ser/Thr protein kinase family.</text>
</comment>
<keyword evidence="11 24" id="KW-0732">Signal</keyword>
<dbReference type="PANTHER" id="PTHR48056:SF63">
    <property type="entry name" value="PROTEIN KINASE DOMAIN-CONTAINING PROTEIN"/>
    <property type="match status" value="1"/>
</dbReference>
<dbReference type="AlphaFoldDB" id="A0A4Y7JGX7"/>
<evidence type="ECO:0000256" key="3">
    <source>
        <dbReference type="ARBA" id="ARBA00012513"/>
    </source>
</evidence>
<evidence type="ECO:0000256" key="12">
    <source>
        <dbReference type="ARBA" id="ARBA00022737"/>
    </source>
</evidence>
<dbReference type="GO" id="GO:0005524">
    <property type="term" value="F:ATP binding"/>
    <property type="evidence" value="ECO:0007669"/>
    <property type="project" value="UniProtKB-UniRule"/>
</dbReference>
<evidence type="ECO:0000256" key="17">
    <source>
        <dbReference type="ARBA" id="ARBA00023136"/>
    </source>
</evidence>
<evidence type="ECO:0000256" key="5">
    <source>
        <dbReference type="ARBA" id="ARBA00022475"/>
    </source>
</evidence>
<evidence type="ECO:0000256" key="14">
    <source>
        <dbReference type="ARBA" id="ARBA00022777"/>
    </source>
</evidence>
<evidence type="ECO:0000256" key="24">
    <source>
        <dbReference type="SAM" id="SignalP"/>
    </source>
</evidence>
<dbReference type="InterPro" id="IPR000719">
    <property type="entry name" value="Prot_kinase_dom"/>
</dbReference>
<keyword evidence="27" id="KW-1185">Reference proteome</keyword>
<evidence type="ECO:0000256" key="2">
    <source>
        <dbReference type="ARBA" id="ARBA00008684"/>
    </source>
</evidence>
<dbReference type="Gene3D" id="1.10.510.10">
    <property type="entry name" value="Transferase(Phosphotransferase) domain 1"/>
    <property type="match status" value="1"/>
</dbReference>
<dbReference type="FunFam" id="3.80.10.10:FF:000041">
    <property type="entry name" value="LRR receptor-like serine/threonine-protein kinase ERECTA"/>
    <property type="match status" value="1"/>
</dbReference>
<keyword evidence="17 23" id="KW-0472">Membrane</keyword>
<feature type="binding site" evidence="22">
    <location>
        <position position="801"/>
    </location>
    <ligand>
        <name>ATP</name>
        <dbReference type="ChEBI" id="CHEBI:30616"/>
    </ligand>
</feature>
<evidence type="ECO:0000256" key="16">
    <source>
        <dbReference type="ARBA" id="ARBA00022989"/>
    </source>
</evidence>
<keyword evidence="19" id="KW-0325">Glycoprotein</keyword>
<accession>A0A4Y7JGX7</accession>
<dbReference type="FunFam" id="3.80.10.10:FF:000275">
    <property type="entry name" value="Leucine-rich repeat receptor-like protein kinase"/>
    <property type="match status" value="1"/>
</dbReference>
<keyword evidence="16 23" id="KW-1133">Transmembrane helix</keyword>
<evidence type="ECO:0000313" key="27">
    <source>
        <dbReference type="Proteomes" id="UP000316621"/>
    </source>
</evidence>
<dbReference type="SUPFAM" id="SSF52058">
    <property type="entry name" value="L domain-like"/>
    <property type="match status" value="1"/>
</dbReference>
<dbReference type="InterPro" id="IPR008271">
    <property type="entry name" value="Ser/Thr_kinase_AS"/>
</dbReference>
<dbReference type="GO" id="GO:0009409">
    <property type="term" value="P:response to cold"/>
    <property type="evidence" value="ECO:0007669"/>
    <property type="project" value="UniProtKB-ARBA"/>
</dbReference>
<dbReference type="GO" id="GO:0048508">
    <property type="term" value="P:embryonic meristem development"/>
    <property type="evidence" value="ECO:0007669"/>
    <property type="project" value="UniProtKB-ARBA"/>
</dbReference>
<evidence type="ECO:0000313" key="26">
    <source>
        <dbReference type="EMBL" id="RZC60374.1"/>
    </source>
</evidence>
<dbReference type="InterPro" id="IPR017441">
    <property type="entry name" value="Protein_kinase_ATP_BS"/>
</dbReference>
<dbReference type="Pfam" id="PF00069">
    <property type="entry name" value="Pkinase"/>
    <property type="match status" value="1"/>
</dbReference>
<comment type="subcellular location">
    <subcellularLocation>
        <location evidence="1">Cell membrane</location>
        <topology evidence="1">Single-pass type I membrane protein</topology>
    </subcellularLocation>
</comment>
<gene>
    <name evidence="26" type="ORF">C5167_022135</name>
</gene>
<dbReference type="SMART" id="SM00220">
    <property type="entry name" value="S_TKc"/>
    <property type="match status" value="1"/>
</dbReference>
<evidence type="ECO:0000256" key="22">
    <source>
        <dbReference type="PROSITE-ProRule" id="PRU10141"/>
    </source>
</evidence>
<dbReference type="SUPFAM" id="SSF52047">
    <property type="entry name" value="RNI-like"/>
    <property type="match status" value="1"/>
</dbReference>
<dbReference type="CDD" id="cd14066">
    <property type="entry name" value="STKc_IRAK"/>
    <property type="match status" value="1"/>
</dbReference>
<keyword evidence="14" id="KW-0418">Kinase</keyword>
<dbReference type="FunFam" id="1.10.510.10:FF:000192">
    <property type="entry name" value="LRR receptor-like serine/threonine-protein kinase RPK2"/>
    <property type="match status" value="1"/>
</dbReference>
<dbReference type="OrthoDB" id="1896041at2759"/>
<sequence length="1052" mass="115980">MMGLFSWFLMILLYLLLPVSDSQSVNDSEYLLSIKNSIQRDSLNTLSDWDGKSSLNHCSWYGVTCDNNVTVSLNISGGLLSGKLSGDVGGLTELRVLSLANNAFYGEIPKEIGNLKFLQVLELQGNNFTGEIPGELFNNNQLFNLRLLNLSYNMLNGVIPKGLIGFSRIRVLDLSYNELSGGIKVDVSTRCESLEYLRLSGNFLVNRIPPEIGNCSNLRELLVDENVLEGRIPVEIRNIEELRVLDVSRNSLTGRVPKELGNCRKLEVVVLSNLLDGSEEESGRGEFNAFVGGIPYEVLMLPNLEVFWAPRANLGGRLASSWRDSCKLRVLNIGQNYITGVIPEGLGLCKNLSFLDLSSNVLLGFVPLQLHVPCMVYFNVSHNSLSGSLPAFAKSDCSNSVKVFSQGNYVNEKENFELAYSVIPRWSSQINMVELGTADFVVHHDFSWNNFTYPLPLFYLGDGVTPSNIKPSYRLLLNNNQLNGSLPGVLFTDCTGLENFAVDLSFNNISGGISQDLLFDCSRLIGFQVASNQISGSIPSSIGSSEMLHHLDLRGNMLTGSLPYTLEKLNHLRLILLGGNNLVGEIPAQLGNLHLLTVLDLSRNALSEAIPPSLANATNLQELLLDHNKLSGKIPTSFSTFSHLMKLDVSYNNLSGVIPHLQLVSDCDGFKGNNFLQPCPDPNTGPPAGLPIPLEIHRHTRHKNKLKTIVIGLVTSASIVVLVFLTTILVLVCRRKKLGLARISSLKSKVVVTFTEVPTKLNYDSVVRATGNFSVRNLIGTGGFGATYKAELVPGFLVAVKRLAIGRFQGIQQFDAEIRTLGRIRHKNLVTLIGYYMGESEMLLIYNYLSGGNLQTFIHERSGENVKWQVIHKIALDIAQSLTYLHYYCVPRIVHRDIKPSNILLDEDLNAYLSDFGLARLLEVSETHATTDVAGTFGYVAPEYATTCRVSDKADVYSFGVVLLELMSGKKCLDPAFSNYGNGFNIVAWGNLLINEGRSSDFFSPELWEVGPKENLLVMLSLASDCTVESLSIRPSMKHVLAKLKQLKIPES</sequence>
<dbReference type="Proteomes" id="UP000316621">
    <property type="component" value="Chromosome 5"/>
</dbReference>
<dbReference type="Gramene" id="RZC60374">
    <property type="protein sequence ID" value="RZC60374"/>
    <property type="gene ID" value="C5167_022135"/>
</dbReference>
<dbReference type="Gene3D" id="3.30.200.20">
    <property type="entry name" value="Phosphorylase Kinase, domain 1"/>
    <property type="match status" value="1"/>
</dbReference>
<dbReference type="GO" id="GO:0009414">
    <property type="term" value="P:response to water deprivation"/>
    <property type="evidence" value="ECO:0007669"/>
    <property type="project" value="UniProtKB-ARBA"/>
</dbReference>
<dbReference type="Pfam" id="PF08263">
    <property type="entry name" value="LRRNT_2"/>
    <property type="match status" value="1"/>
</dbReference>
<keyword evidence="9" id="KW-0808">Transferase</keyword>
<dbReference type="InterPro" id="IPR003591">
    <property type="entry name" value="Leu-rich_rpt_typical-subtyp"/>
</dbReference>
<keyword evidence="18" id="KW-0675">Receptor</keyword>
<keyword evidence="15 22" id="KW-0067">ATP-binding</keyword>
<evidence type="ECO:0000256" key="15">
    <source>
        <dbReference type="ARBA" id="ARBA00022840"/>
    </source>
</evidence>
<dbReference type="InterPro" id="IPR013210">
    <property type="entry name" value="LRR_N_plant-typ"/>
</dbReference>
<keyword evidence="4" id="KW-0217">Developmental protein</keyword>
<keyword evidence="8" id="KW-0433">Leucine-rich repeat</keyword>
<feature type="transmembrane region" description="Helical" evidence="23">
    <location>
        <begin position="709"/>
        <end position="732"/>
    </location>
</feature>
<feature type="domain" description="Protein kinase" evidence="25">
    <location>
        <begin position="773"/>
        <end position="1049"/>
    </location>
</feature>
<dbReference type="Gene3D" id="3.80.10.10">
    <property type="entry name" value="Ribonuclease Inhibitor"/>
    <property type="match status" value="4"/>
</dbReference>
<dbReference type="GO" id="GO:0009945">
    <property type="term" value="P:radial axis specification"/>
    <property type="evidence" value="ECO:0007669"/>
    <property type="project" value="UniProtKB-ARBA"/>
</dbReference>
<dbReference type="EC" id="2.7.11.1" evidence="3"/>
<name>A0A4Y7JGX7_PAPSO</name>
<evidence type="ECO:0000256" key="20">
    <source>
        <dbReference type="ARBA" id="ARBA00047899"/>
    </source>
</evidence>
<evidence type="ECO:0000256" key="21">
    <source>
        <dbReference type="ARBA" id="ARBA00048679"/>
    </source>
</evidence>
<dbReference type="SUPFAM" id="SSF56112">
    <property type="entry name" value="Protein kinase-like (PK-like)"/>
    <property type="match status" value="1"/>
</dbReference>
<keyword evidence="5" id="KW-1003">Cell membrane</keyword>
<proteinExistence type="inferred from homology"/>
<comment type="catalytic activity">
    <reaction evidence="21">
        <text>L-seryl-[protein] + ATP = O-phospho-L-seryl-[protein] + ADP + H(+)</text>
        <dbReference type="Rhea" id="RHEA:17989"/>
        <dbReference type="Rhea" id="RHEA-COMP:9863"/>
        <dbReference type="Rhea" id="RHEA-COMP:11604"/>
        <dbReference type="ChEBI" id="CHEBI:15378"/>
        <dbReference type="ChEBI" id="CHEBI:29999"/>
        <dbReference type="ChEBI" id="CHEBI:30616"/>
        <dbReference type="ChEBI" id="CHEBI:83421"/>
        <dbReference type="ChEBI" id="CHEBI:456216"/>
        <dbReference type="EC" id="2.7.11.1"/>
    </reaction>
</comment>
<dbReference type="Pfam" id="PF13855">
    <property type="entry name" value="LRR_8"/>
    <property type="match status" value="1"/>
</dbReference>
<evidence type="ECO:0000256" key="10">
    <source>
        <dbReference type="ARBA" id="ARBA00022692"/>
    </source>
</evidence>
<keyword evidence="6" id="KW-0723">Serine/threonine-protein kinase</keyword>
<keyword evidence="10 23" id="KW-0812">Transmembrane</keyword>
<evidence type="ECO:0000256" key="9">
    <source>
        <dbReference type="ARBA" id="ARBA00022679"/>
    </source>
</evidence>
<dbReference type="PROSITE" id="PS50011">
    <property type="entry name" value="PROTEIN_KINASE_DOM"/>
    <property type="match status" value="1"/>
</dbReference>
<evidence type="ECO:0000256" key="4">
    <source>
        <dbReference type="ARBA" id="ARBA00022473"/>
    </source>
</evidence>
<keyword evidence="7" id="KW-0597">Phosphoprotein</keyword>
<organism evidence="26 27">
    <name type="scientific">Papaver somniferum</name>
    <name type="common">Opium poppy</name>
    <dbReference type="NCBI Taxonomy" id="3469"/>
    <lineage>
        <taxon>Eukaryota</taxon>
        <taxon>Viridiplantae</taxon>
        <taxon>Streptophyta</taxon>
        <taxon>Embryophyta</taxon>
        <taxon>Tracheophyta</taxon>
        <taxon>Spermatophyta</taxon>
        <taxon>Magnoliopsida</taxon>
        <taxon>Ranunculales</taxon>
        <taxon>Papaveraceae</taxon>
        <taxon>Papaveroideae</taxon>
        <taxon>Papaver</taxon>
    </lineage>
</organism>
<dbReference type="InterPro" id="IPR032675">
    <property type="entry name" value="LRR_dom_sf"/>
</dbReference>
<evidence type="ECO:0000256" key="18">
    <source>
        <dbReference type="ARBA" id="ARBA00023170"/>
    </source>
</evidence>
<dbReference type="InterPro" id="IPR011009">
    <property type="entry name" value="Kinase-like_dom_sf"/>
</dbReference>
<evidence type="ECO:0000256" key="11">
    <source>
        <dbReference type="ARBA" id="ARBA00022729"/>
    </source>
</evidence>
<dbReference type="GO" id="GO:0004674">
    <property type="term" value="F:protein serine/threonine kinase activity"/>
    <property type="evidence" value="ECO:0007669"/>
    <property type="project" value="UniProtKB-KW"/>
</dbReference>
<dbReference type="InterPro" id="IPR001611">
    <property type="entry name" value="Leu-rich_rpt"/>
</dbReference>